<dbReference type="Proteomes" id="UP000799539">
    <property type="component" value="Unassembled WGS sequence"/>
</dbReference>
<evidence type="ECO:0000313" key="1">
    <source>
        <dbReference type="EMBL" id="KAF2216101.1"/>
    </source>
</evidence>
<dbReference type="AlphaFoldDB" id="A0A6A6FRQ6"/>
<gene>
    <name evidence="1" type="ORF">CERZMDRAFT_105016</name>
</gene>
<dbReference type="OrthoDB" id="3824970at2759"/>
<organism evidence="1 2">
    <name type="scientific">Cercospora zeae-maydis SCOH1-5</name>
    <dbReference type="NCBI Taxonomy" id="717836"/>
    <lineage>
        <taxon>Eukaryota</taxon>
        <taxon>Fungi</taxon>
        <taxon>Dikarya</taxon>
        <taxon>Ascomycota</taxon>
        <taxon>Pezizomycotina</taxon>
        <taxon>Dothideomycetes</taxon>
        <taxon>Dothideomycetidae</taxon>
        <taxon>Mycosphaerellales</taxon>
        <taxon>Mycosphaerellaceae</taxon>
        <taxon>Cercospora</taxon>
    </lineage>
</organism>
<protein>
    <submittedName>
        <fullName evidence="1">Uncharacterized protein</fullName>
    </submittedName>
</protein>
<keyword evidence="2" id="KW-1185">Reference proteome</keyword>
<proteinExistence type="predicted"/>
<reference evidence="1" key="1">
    <citation type="journal article" date="2020" name="Stud. Mycol.">
        <title>101 Dothideomycetes genomes: a test case for predicting lifestyles and emergence of pathogens.</title>
        <authorList>
            <person name="Haridas S."/>
            <person name="Albert R."/>
            <person name="Binder M."/>
            <person name="Bloem J."/>
            <person name="Labutti K."/>
            <person name="Salamov A."/>
            <person name="Andreopoulos B."/>
            <person name="Baker S."/>
            <person name="Barry K."/>
            <person name="Bills G."/>
            <person name="Bluhm B."/>
            <person name="Cannon C."/>
            <person name="Castanera R."/>
            <person name="Culley D."/>
            <person name="Daum C."/>
            <person name="Ezra D."/>
            <person name="Gonzalez J."/>
            <person name="Henrissat B."/>
            <person name="Kuo A."/>
            <person name="Liang C."/>
            <person name="Lipzen A."/>
            <person name="Lutzoni F."/>
            <person name="Magnuson J."/>
            <person name="Mondo S."/>
            <person name="Nolan M."/>
            <person name="Ohm R."/>
            <person name="Pangilinan J."/>
            <person name="Park H.-J."/>
            <person name="Ramirez L."/>
            <person name="Alfaro M."/>
            <person name="Sun H."/>
            <person name="Tritt A."/>
            <person name="Yoshinaga Y."/>
            <person name="Zwiers L.-H."/>
            <person name="Turgeon B."/>
            <person name="Goodwin S."/>
            <person name="Spatafora J."/>
            <person name="Crous P."/>
            <person name="Grigoriev I."/>
        </authorList>
    </citation>
    <scope>NUCLEOTIDE SEQUENCE</scope>
    <source>
        <strain evidence="1">SCOH1-5</strain>
    </source>
</reference>
<name>A0A6A6FRQ6_9PEZI</name>
<sequence length="588" mass="69283">MATKNKHLNKNIMETFGLDPNEARTFFLDEDDEIAFDANEIVDLNSEDDRDIWDGRADAFKQHHTVEIQYPSLDLLTEPHQEFVLNKPQHAHRRYAPFPLIQDEVITRTAARDGLADNAFYSVYRCHQSEPDISIRKLTGNDVFTDVEEALQCHGSTQLSAVVFRNTLRPDLGPQIRIRRSTRFRWRELVDYDECDYDYPMRDFMAARSRPAWYQDLVHLIGIESDRAARFISLKLVHYKHTGTPRDELEEIYPKFLDSFGLKPRWLEDYELFLSHTVAPYKSSIVQRTPKCMHCHSECRKGVSLPCSAKHVMHWGCLIQICHHIDPDQLACLTCKTRVFQNPDDINKLKFNVHEGGTYFNDDRFTRWENFEKSCSDLDSTRAATNECHITISRDFMIDLWQKMVDSAVDASSPDHLWFDKSDEYILLEWEVDSQFSRLEGVRTAIWVFERWIKRRVFFRFRREFLKSRLERGLSAGEAAKMNRHDFMRQILRPGWYDAYLRNLNRTLQFLSHRACHCTAGHGTLYHSHGGRSYYNPEVVAKDQAIVTPARLAVYRWQEETPQARQMMQEFKREMRRGDVEAGRHIVR</sequence>
<dbReference type="EMBL" id="ML992665">
    <property type="protein sequence ID" value="KAF2216101.1"/>
    <property type="molecule type" value="Genomic_DNA"/>
</dbReference>
<evidence type="ECO:0000313" key="2">
    <source>
        <dbReference type="Proteomes" id="UP000799539"/>
    </source>
</evidence>
<accession>A0A6A6FRQ6</accession>